<protein>
    <submittedName>
        <fullName evidence="1">Uncharacterized protein</fullName>
    </submittedName>
</protein>
<gene>
    <name evidence="1" type="ORF">P3T76_008884</name>
</gene>
<dbReference type="AlphaFoldDB" id="A0AAD9GI30"/>
<dbReference type="Proteomes" id="UP001259832">
    <property type="component" value="Unassembled WGS sequence"/>
</dbReference>
<reference evidence="1" key="1">
    <citation type="submission" date="2023-08" db="EMBL/GenBank/DDBJ databases">
        <title>Reference Genome Resource for the Citrus Pathogen Phytophthora citrophthora.</title>
        <authorList>
            <person name="Moller H."/>
            <person name="Coetzee B."/>
            <person name="Rose L.J."/>
            <person name="Van Niekerk J.M."/>
        </authorList>
    </citation>
    <scope>NUCLEOTIDE SEQUENCE</scope>
    <source>
        <strain evidence="1">STE-U-9442</strain>
    </source>
</reference>
<accession>A0AAD9GI30</accession>
<organism evidence="1 2">
    <name type="scientific">Phytophthora citrophthora</name>
    <dbReference type="NCBI Taxonomy" id="4793"/>
    <lineage>
        <taxon>Eukaryota</taxon>
        <taxon>Sar</taxon>
        <taxon>Stramenopiles</taxon>
        <taxon>Oomycota</taxon>
        <taxon>Peronosporomycetes</taxon>
        <taxon>Peronosporales</taxon>
        <taxon>Peronosporaceae</taxon>
        <taxon>Phytophthora</taxon>
    </lineage>
</organism>
<proteinExistence type="predicted"/>
<keyword evidence="2" id="KW-1185">Reference proteome</keyword>
<comment type="caution">
    <text evidence="1">The sequence shown here is derived from an EMBL/GenBank/DDBJ whole genome shotgun (WGS) entry which is preliminary data.</text>
</comment>
<name>A0AAD9GI30_9STRA</name>
<evidence type="ECO:0000313" key="2">
    <source>
        <dbReference type="Proteomes" id="UP001259832"/>
    </source>
</evidence>
<dbReference type="EMBL" id="JASMQC010000017">
    <property type="protein sequence ID" value="KAK1938809.1"/>
    <property type="molecule type" value="Genomic_DNA"/>
</dbReference>
<evidence type="ECO:0000313" key="1">
    <source>
        <dbReference type="EMBL" id="KAK1938809.1"/>
    </source>
</evidence>
<sequence length="63" mass="6657">MRASFGGDSRTEKRVNGGGYTLMSQELYLAHILSSALGAGDKKSATALKQSTDSVQCELCNAM</sequence>